<evidence type="ECO:0000256" key="10">
    <source>
        <dbReference type="RuleBase" id="RU365054"/>
    </source>
</evidence>
<keyword evidence="8 10" id="KW-0539">Nucleus</keyword>
<comment type="function">
    <text evidence="10">Plays a role in pre-mRNA splicing as a core component of the spliceosomal U1, U2, U4 and U5 small nuclear ribonucleoproteins (snRNPs), the building blocks of the spliceosome.</text>
</comment>
<evidence type="ECO:0000256" key="3">
    <source>
        <dbReference type="ARBA" id="ARBA00008146"/>
    </source>
</evidence>
<name>A0A2H9TQI6_9FUNG</name>
<dbReference type="InterPro" id="IPR010920">
    <property type="entry name" value="LSM_dom_sf"/>
</dbReference>
<dbReference type="InterPro" id="IPR047575">
    <property type="entry name" value="Sm"/>
</dbReference>
<comment type="caution">
    <text evidence="13">The sequence shown here is derived from an EMBL/GenBank/DDBJ whole genome shotgun (WGS) entry which is preliminary data.</text>
</comment>
<dbReference type="GO" id="GO:0005682">
    <property type="term" value="C:U5 snRNP"/>
    <property type="evidence" value="ECO:0007669"/>
    <property type="project" value="EnsemblFungi"/>
</dbReference>
<evidence type="ECO:0000256" key="8">
    <source>
        <dbReference type="ARBA" id="ARBA00023242"/>
    </source>
</evidence>
<dbReference type="PANTHER" id="PTHR23338">
    <property type="entry name" value="SMALL NUCLEAR RIBONUCLEOPROTEIN SM"/>
    <property type="match status" value="1"/>
</dbReference>
<evidence type="ECO:0000313" key="14">
    <source>
        <dbReference type="Proteomes" id="UP000240830"/>
    </source>
</evidence>
<dbReference type="SUPFAM" id="SSF50182">
    <property type="entry name" value="Sm-like ribonucleoproteins"/>
    <property type="match status" value="1"/>
</dbReference>
<dbReference type="GO" id="GO:0005686">
    <property type="term" value="C:U2 snRNP"/>
    <property type="evidence" value="ECO:0007669"/>
    <property type="project" value="EnsemblFungi"/>
</dbReference>
<evidence type="ECO:0000259" key="12">
    <source>
        <dbReference type="PROSITE" id="PS52002"/>
    </source>
</evidence>
<dbReference type="FunFam" id="2.30.30.100:FF:000016">
    <property type="entry name" value="Small nuclear ribonucleoprotein Sm D1"/>
    <property type="match status" value="1"/>
</dbReference>
<feature type="compositionally biased region" description="Basic residues" evidence="11">
    <location>
        <begin position="92"/>
        <end position="108"/>
    </location>
</feature>
<evidence type="ECO:0000256" key="11">
    <source>
        <dbReference type="SAM" id="MobiDB-lite"/>
    </source>
</evidence>
<evidence type="ECO:0000256" key="6">
    <source>
        <dbReference type="ARBA" id="ARBA00022728"/>
    </source>
</evidence>
<feature type="region of interest" description="Disordered" evidence="11">
    <location>
        <begin position="81"/>
        <end position="108"/>
    </location>
</feature>
<keyword evidence="9 10" id="KW-0687">Ribonucleoprotein</keyword>
<evidence type="ECO:0000256" key="4">
    <source>
        <dbReference type="ARBA" id="ARBA00022490"/>
    </source>
</evidence>
<dbReference type="PROSITE" id="PS52002">
    <property type="entry name" value="SM"/>
    <property type="match status" value="1"/>
</dbReference>
<sequence>MKLSNETVTIELKNGTVAHGTIVGLDVHMNTHLKNVKLTTRGTASHLDNLSIRGNSIRHYLLPEALSLEALLVDDRPKADRKEPLAIVRGRGSTRPRARGRGRGRGRN</sequence>
<keyword evidence="14" id="KW-1185">Reference proteome</keyword>
<organism evidence="13 14">
    <name type="scientific">Paramicrosporidium saccamoebae</name>
    <dbReference type="NCBI Taxonomy" id="1246581"/>
    <lineage>
        <taxon>Eukaryota</taxon>
        <taxon>Fungi</taxon>
        <taxon>Fungi incertae sedis</taxon>
        <taxon>Cryptomycota</taxon>
        <taxon>Cryptomycota incertae sedis</taxon>
        <taxon>Paramicrosporidium</taxon>
    </lineage>
</organism>
<dbReference type="InterPro" id="IPR001163">
    <property type="entry name" value="Sm_dom_euk/arc"/>
</dbReference>
<dbReference type="EMBL" id="MTSL01000014">
    <property type="protein sequence ID" value="PJF20015.1"/>
    <property type="molecule type" value="Genomic_DNA"/>
</dbReference>
<evidence type="ECO:0000256" key="1">
    <source>
        <dbReference type="ARBA" id="ARBA00004123"/>
    </source>
</evidence>
<dbReference type="InterPro" id="IPR034102">
    <property type="entry name" value="Sm_D1"/>
</dbReference>
<evidence type="ECO:0000256" key="7">
    <source>
        <dbReference type="ARBA" id="ARBA00023187"/>
    </source>
</evidence>
<reference evidence="13 14" key="1">
    <citation type="submission" date="2016-10" db="EMBL/GenBank/DDBJ databases">
        <title>The genome of Paramicrosporidium saccamoebae is the missing link in understanding Cryptomycota and Microsporidia evolution.</title>
        <authorList>
            <person name="Quandt C.A."/>
            <person name="Beaudet D."/>
            <person name="Corsaro D."/>
            <person name="Michel R."/>
            <person name="Corradi N."/>
            <person name="James T."/>
        </authorList>
    </citation>
    <scope>NUCLEOTIDE SEQUENCE [LARGE SCALE GENOMIC DNA]</scope>
    <source>
        <strain evidence="13 14">KSL3</strain>
    </source>
</reference>
<accession>A0A2H9TQI6</accession>
<dbReference type="GO" id="GO:0005737">
    <property type="term" value="C:cytoplasm"/>
    <property type="evidence" value="ECO:0007669"/>
    <property type="project" value="UniProtKB-SubCell"/>
</dbReference>
<dbReference type="OrthoDB" id="9626941at2759"/>
<evidence type="ECO:0000256" key="2">
    <source>
        <dbReference type="ARBA" id="ARBA00004496"/>
    </source>
</evidence>
<dbReference type="Pfam" id="PF01423">
    <property type="entry name" value="LSM"/>
    <property type="match status" value="1"/>
</dbReference>
<evidence type="ECO:0000256" key="5">
    <source>
        <dbReference type="ARBA" id="ARBA00022664"/>
    </source>
</evidence>
<dbReference type="Proteomes" id="UP000240830">
    <property type="component" value="Unassembled WGS sequence"/>
</dbReference>
<dbReference type="GO" id="GO:0071014">
    <property type="term" value="C:post-mRNA release spliceosomal complex"/>
    <property type="evidence" value="ECO:0007669"/>
    <property type="project" value="EnsemblFungi"/>
</dbReference>
<dbReference type="GO" id="GO:0005685">
    <property type="term" value="C:U1 snRNP"/>
    <property type="evidence" value="ECO:0007669"/>
    <property type="project" value="EnsemblFungi"/>
</dbReference>
<dbReference type="SMART" id="SM00651">
    <property type="entry name" value="Sm"/>
    <property type="match status" value="1"/>
</dbReference>
<evidence type="ECO:0000256" key="9">
    <source>
        <dbReference type="ARBA" id="ARBA00023274"/>
    </source>
</evidence>
<keyword evidence="7 10" id="KW-0508">mRNA splicing</keyword>
<proteinExistence type="inferred from homology"/>
<dbReference type="STRING" id="1246581.A0A2H9TQI6"/>
<keyword evidence="4" id="KW-0963">Cytoplasm</keyword>
<gene>
    <name evidence="13" type="ORF">PSACC_00186</name>
</gene>
<keyword evidence="5 10" id="KW-0507">mRNA processing</keyword>
<dbReference type="Gene3D" id="2.30.30.100">
    <property type="match status" value="2"/>
</dbReference>
<comment type="similarity">
    <text evidence="3 10">Belongs to the snRNP core protein family.</text>
</comment>
<protein>
    <recommendedName>
        <fullName evidence="10">Small nuclear ribonucleoprotein Sm D1</fullName>
    </recommendedName>
    <alternativeName>
        <fullName evidence="10">snRNP core protein D1</fullName>
    </alternativeName>
</protein>
<comment type="subcellular location">
    <subcellularLocation>
        <location evidence="2">Cytoplasm</location>
    </subcellularLocation>
    <subcellularLocation>
        <location evidence="1 10">Nucleus</location>
    </subcellularLocation>
</comment>
<dbReference type="InterPro" id="IPR027141">
    <property type="entry name" value="LSm4/Sm_D1/D3"/>
</dbReference>
<dbReference type="GO" id="GO:0000387">
    <property type="term" value="P:spliceosomal snRNP assembly"/>
    <property type="evidence" value="ECO:0007669"/>
    <property type="project" value="UniProtKB-UniRule"/>
</dbReference>
<keyword evidence="6" id="KW-0747">Spliceosome</keyword>
<dbReference type="CDD" id="cd01724">
    <property type="entry name" value="Sm_D1"/>
    <property type="match status" value="1"/>
</dbReference>
<feature type="domain" description="Sm" evidence="12">
    <location>
        <begin position="1"/>
        <end position="66"/>
    </location>
</feature>
<dbReference type="GO" id="GO:0003723">
    <property type="term" value="F:RNA binding"/>
    <property type="evidence" value="ECO:0007669"/>
    <property type="project" value="InterPro"/>
</dbReference>
<dbReference type="AlphaFoldDB" id="A0A2H9TQI6"/>
<evidence type="ECO:0000313" key="13">
    <source>
        <dbReference type="EMBL" id="PJF20015.1"/>
    </source>
</evidence>